<protein>
    <submittedName>
        <fullName evidence="2">Uncharacterized protein</fullName>
    </submittedName>
</protein>
<evidence type="ECO:0000313" key="4">
    <source>
        <dbReference type="Proteomes" id="UP000663891"/>
    </source>
</evidence>
<reference evidence="2" key="1">
    <citation type="submission" date="2021-02" db="EMBL/GenBank/DDBJ databases">
        <authorList>
            <person name="Nowell W R."/>
        </authorList>
    </citation>
    <scope>NUCLEOTIDE SEQUENCE</scope>
</reference>
<accession>A0A815EPU6</accession>
<evidence type="ECO:0000313" key="3">
    <source>
        <dbReference type="EMBL" id="CAF3577758.1"/>
    </source>
</evidence>
<keyword evidence="1" id="KW-0732">Signal</keyword>
<comment type="caution">
    <text evidence="2">The sequence shown here is derived from an EMBL/GenBank/DDBJ whole genome shotgun (WGS) entry which is preliminary data.</text>
</comment>
<gene>
    <name evidence="3" type="ORF">OKA104_LOCUS5439</name>
    <name evidence="2" type="ORF">VCS650_LOCUS31959</name>
</gene>
<organism evidence="2 4">
    <name type="scientific">Adineta steineri</name>
    <dbReference type="NCBI Taxonomy" id="433720"/>
    <lineage>
        <taxon>Eukaryota</taxon>
        <taxon>Metazoa</taxon>
        <taxon>Spiralia</taxon>
        <taxon>Gnathifera</taxon>
        <taxon>Rotifera</taxon>
        <taxon>Eurotatoria</taxon>
        <taxon>Bdelloidea</taxon>
        <taxon>Adinetida</taxon>
        <taxon>Adinetidae</taxon>
        <taxon>Adineta</taxon>
    </lineage>
</organism>
<evidence type="ECO:0000256" key="1">
    <source>
        <dbReference type="SAM" id="SignalP"/>
    </source>
</evidence>
<dbReference type="OrthoDB" id="9994329at2759"/>
<sequence>MKHFLIFFFGCIVAVSIAINTTVSTNSTVKVVVDDDNNESFYTVDVLLTAGEVFSSKMSQNDTGLSIRLTARDGTISAWYRLYSNGELNYFGQRSYVLPGATRNLGLISSISIRVDKPELAVSMPYYLCIHGTTNNNTINENWSGCAYIQPPVESKNSDDKQYPLLNANGKLI</sequence>
<feature type="signal peptide" evidence="1">
    <location>
        <begin position="1"/>
        <end position="18"/>
    </location>
</feature>
<evidence type="ECO:0000313" key="2">
    <source>
        <dbReference type="EMBL" id="CAF1317694.1"/>
    </source>
</evidence>
<dbReference type="EMBL" id="CAJOAY010000188">
    <property type="protein sequence ID" value="CAF3577758.1"/>
    <property type="molecule type" value="Genomic_DNA"/>
</dbReference>
<proteinExistence type="predicted"/>
<feature type="chain" id="PRO_5036227353" evidence="1">
    <location>
        <begin position="19"/>
        <end position="173"/>
    </location>
</feature>
<dbReference type="EMBL" id="CAJNON010000563">
    <property type="protein sequence ID" value="CAF1317694.1"/>
    <property type="molecule type" value="Genomic_DNA"/>
</dbReference>
<name>A0A815EPU6_9BILA</name>
<dbReference type="Proteomes" id="UP000663881">
    <property type="component" value="Unassembled WGS sequence"/>
</dbReference>
<dbReference type="Proteomes" id="UP000663891">
    <property type="component" value="Unassembled WGS sequence"/>
</dbReference>
<dbReference type="AlphaFoldDB" id="A0A815EPU6"/>